<dbReference type="Pfam" id="PF18934">
    <property type="entry name" value="DUF5682"/>
    <property type="match status" value="1"/>
</dbReference>
<dbReference type="RefSeq" id="WP_310837021.1">
    <property type="nucleotide sequence ID" value="NZ_JAVLSM010000005.1"/>
</dbReference>
<evidence type="ECO:0000313" key="2">
    <source>
        <dbReference type="EMBL" id="MDT0335632.1"/>
    </source>
</evidence>
<accession>A0AAE4G4M8</accession>
<gene>
    <name evidence="2" type="ORF">RJN63_02230</name>
</gene>
<organism evidence="2">
    <name type="scientific">Herbaspirillum huttiense subsp. nephrolepidis</name>
    <dbReference type="NCBI Taxonomy" id="3075126"/>
    <lineage>
        <taxon>Bacteria</taxon>
        <taxon>Pseudomonadati</taxon>
        <taxon>Pseudomonadota</taxon>
        <taxon>Betaproteobacteria</taxon>
        <taxon>Burkholderiales</taxon>
        <taxon>Oxalobacteraceae</taxon>
        <taxon>Herbaspirillum</taxon>
    </lineage>
</organism>
<sequence>MADLSSTTKAASGPASTPGPVHYFGIRHHGPGCARSLRHALLKLQPDCILIEGPPDANALIPYVLHQEIKPPVALLVYAPGSREDAVFYPFAEYSPEWQALQFGVREGIPTRFIDLPQAVRLAQEQARRSSLSAEASAAPALVTPLSVPPSLESPGPSASPEEEVSRLPADAQPADAAQKSFQPWRHDPLDALAHAAGFADGESWWNQLIEERGDGEDLFSGITEAMTSLRETWPHERSAEDEQREAQREAHMRQCVREAIKEGHQRIAVVCGAWHTPALMAAHTAKADAAILKGLPKVKTEATWVPWTYHHLTLDSGYGAGVAAPGWYHHLWHASPAHGQGLQQAGHHPDRATRWLARVARVLREHQVDCSSAHVIEATRLANTLAVMRGRAHPGLDELDEAVRTVMCMGESAPLRLIHLALTVGDVMGQVPVDVPAVPLQRDIEQAQKKLRLKVEAAHRLLDLDLRQEMDLARSHFLHRLRLIGVNWGEPARATRGNRGTFRESWALEWQPGFAIRVIEASRYGATLEQAACACVAEQCVRLTLLEDLAELIDQVLMAELAGAVEVVSAALQARAALTGDAIQLIGAVPPLVRVFRYGSVRQTDSALLAQLLNGLIVRGAIGLPLACQGVDESAAQSLRQSILATHEAVALHEGTEQVAAWQGALKQIALGESAHAMLRGLCCRLMLDAHHLSQEEVATQLARHLSSGMEPLDAAYWLEGFLNQNAMVLLHDVQVWSLVDHWLANLSDEHFVQIVPLVRRSFARFSQSERHDLGVRASHGAAGAAAPQASAGSWSAERAAMALPTLRLLLGLTAEPSDRPGKSE</sequence>
<feature type="region of interest" description="Disordered" evidence="1">
    <location>
        <begin position="144"/>
        <end position="177"/>
    </location>
</feature>
<proteinExistence type="predicted"/>
<evidence type="ECO:0000256" key="1">
    <source>
        <dbReference type="SAM" id="MobiDB-lite"/>
    </source>
</evidence>
<dbReference type="AlphaFoldDB" id="A0AAE4G4M8"/>
<dbReference type="PANTHER" id="PTHR30634">
    <property type="entry name" value="OUTER MEMBRANE LOLAB LIPOPROTEIN INSERTION APPARATUS"/>
    <property type="match status" value="1"/>
</dbReference>
<dbReference type="InterPro" id="IPR050458">
    <property type="entry name" value="LolB"/>
</dbReference>
<reference evidence="2" key="1">
    <citation type="submission" date="2023-02" db="EMBL/GenBank/DDBJ databases">
        <title>Description of Herbaspirillum huttiense subsp. nephrolepsisexaltata and Herbaspirillum huttiense subsp. lycopersicon.</title>
        <authorList>
            <person name="Poudel M."/>
            <person name="Sharma A."/>
            <person name="Goss E."/>
            <person name="Tapia J.H."/>
            <person name="Harmon C.M."/>
            <person name="Jones J.B."/>
        </authorList>
    </citation>
    <scope>NUCLEOTIDE SEQUENCE</scope>
    <source>
        <strain evidence="2">NC40101</strain>
    </source>
</reference>
<name>A0AAE4G4M8_9BURK</name>
<protein>
    <submittedName>
        <fullName evidence="2">DUF5682 family protein</fullName>
    </submittedName>
</protein>
<dbReference type="EMBL" id="JAVRAA010000001">
    <property type="protein sequence ID" value="MDT0335632.1"/>
    <property type="molecule type" value="Genomic_DNA"/>
</dbReference>
<comment type="caution">
    <text evidence="2">The sequence shown here is derived from an EMBL/GenBank/DDBJ whole genome shotgun (WGS) entry which is preliminary data.</text>
</comment>
<dbReference type="InterPro" id="IPR043737">
    <property type="entry name" value="DUF5682"/>
</dbReference>
<dbReference type="PANTHER" id="PTHR30634:SF14">
    <property type="match status" value="1"/>
</dbReference>
<feature type="compositionally biased region" description="Low complexity" evidence="1">
    <location>
        <begin position="149"/>
        <end position="160"/>
    </location>
</feature>